<name>A0ABM7RMJ6_9BACT</name>
<accession>A0ABM7RMJ6</accession>
<dbReference type="Pfam" id="PF08534">
    <property type="entry name" value="Redoxin"/>
    <property type="match status" value="1"/>
</dbReference>
<evidence type="ECO:0000313" key="3">
    <source>
        <dbReference type="EMBL" id="BCX48371.1"/>
    </source>
</evidence>
<evidence type="ECO:0000256" key="1">
    <source>
        <dbReference type="SAM" id="SignalP"/>
    </source>
</evidence>
<feature type="domain" description="Thioredoxin" evidence="2">
    <location>
        <begin position="25"/>
        <end position="171"/>
    </location>
</feature>
<evidence type="ECO:0000313" key="4">
    <source>
        <dbReference type="Proteomes" id="UP001374893"/>
    </source>
</evidence>
<feature type="signal peptide" evidence="1">
    <location>
        <begin position="1"/>
        <end position="23"/>
    </location>
</feature>
<dbReference type="InterPro" id="IPR050553">
    <property type="entry name" value="Thioredoxin_ResA/DsbE_sf"/>
</dbReference>
<dbReference type="PANTHER" id="PTHR42852:SF13">
    <property type="entry name" value="PROTEIN DIPZ"/>
    <property type="match status" value="1"/>
</dbReference>
<dbReference type="InterPro" id="IPR036249">
    <property type="entry name" value="Thioredoxin-like_sf"/>
</dbReference>
<evidence type="ECO:0000259" key="2">
    <source>
        <dbReference type="PROSITE" id="PS51352"/>
    </source>
</evidence>
<dbReference type="SUPFAM" id="SSF52833">
    <property type="entry name" value="Thioredoxin-like"/>
    <property type="match status" value="1"/>
</dbReference>
<keyword evidence="1" id="KW-0732">Signal</keyword>
<reference evidence="3 4" key="1">
    <citation type="submission" date="2021-06" db="EMBL/GenBank/DDBJ databases">
        <title>Complete genome of Haloferula helveola possessing various polysaccharide degrading enzymes.</title>
        <authorList>
            <person name="Takami H."/>
            <person name="Huang C."/>
            <person name="Hamasaki K."/>
        </authorList>
    </citation>
    <scope>NUCLEOTIDE SEQUENCE [LARGE SCALE GENOMIC DNA]</scope>
    <source>
        <strain evidence="3 4">CN-1</strain>
    </source>
</reference>
<dbReference type="PROSITE" id="PS51352">
    <property type="entry name" value="THIOREDOXIN_2"/>
    <property type="match status" value="1"/>
</dbReference>
<sequence>MTHRFLSAALGVWVALSGATASAALKVGDRAPKIAPGKWAQGEPVGELEGDKVYIVEFWATWCGPCIAAIPHVNDLSKKHSGDGLVVVGQNLGEDEATVTGFVRKMGSKMTYRVAVDDAAGTMSKTWLKAAGQSGIPCAFVVNKKGKVAYIGHPMRLEESFIKKLLAEEGTAPAPKEAPVAAAPSEKAKALEAKATELLAAGKPEEAAPVIAELHEELADGFRHIGGLMELDLMIARKQHADAVALAGILAEDFSAKPEVVLGVAKRLAAATAATPSMLDAATGLAQPLSSGDGPQKSGALEVLASVAFRQNDRERAVSLQKQAVECADASQAAAAREVLQAYEDGRQP</sequence>
<organism evidence="3 4">
    <name type="scientific">Haloferula helveola</name>
    <dbReference type="NCBI Taxonomy" id="490095"/>
    <lineage>
        <taxon>Bacteria</taxon>
        <taxon>Pseudomonadati</taxon>
        <taxon>Verrucomicrobiota</taxon>
        <taxon>Verrucomicrobiia</taxon>
        <taxon>Verrucomicrobiales</taxon>
        <taxon>Verrucomicrobiaceae</taxon>
        <taxon>Haloferula</taxon>
    </lineage>
</organism>
<dbReference type="Proteomes" id="UP001374893">
    <property type="component" value="Chromosome"/>
</dbReference>
<dbReference type="CDD" id="cd02966">
    <property type="entry name" value="TlpA_like_family"/>
    <property type="match status" value="1"/>
</dbReference>
<feature type="chain" id="PRO_5045744369" description="Thioredoxin domain-containing protein" evidence="1">
    <location>
        <begin position="24"/>
        <end position="349"/>
    </location>
</feature>
<dbReference type="PANTHER" id="PTHR42852">
    <property type="entry name" value="THIOL:DISULFIDE INTERCHANGE PROTEIN DSBE"/>
    <property type="match status" value="1"/>
</dbReference>
<dbReference type="EMBL" id="AP024702">
    <property type="protein sequence ID" value="BCX48371.1"/>
    <property type="molecule type" value="Genomic_DNA"/>
</dbReference>
<protein>
    <recommendedName>
        <fullName evidence="2">Thioredoxin domain-containing protein</fullName>
    </recommendedName>
</protein>
<gene>
    <name evidence="3" type="ORF">HAHE_22790</name>
</gene>
<dbReference type="InterPro" id="IPR013740">
    <property type="entry name" value="Redoxin"/>
</dbReference>
<keyword evidence="4" id="KW-1185">Reference proteome</keyword>
<dbReference type="Gene3D" id="3.40.30.10">
    <property type="entry name" value="Glutaredoxin"/>
    <property type="match status" value="1"/>
</dbReference>
<proteinExistence type="predicted"/>
<dbReference type="RefSeq" id="WP_338684534.1">
    <property type="nucleotide sequence ID" value="NZ_AP024702.1"/>
</dbReference>
<dbReference type="InterPro" id="IPR013766">
    <property type="entry name" value="Thioredoxin_domain"/>
</dbReference>